<dbReference type="InterPro" id="IPR036388">
    <property type="entry name" value="WH-like_DNA-bd_sf"/>
</dbReference>
<evidence type="ECO:0000259" key="1">
    <source>
        <dbReference type="Pfam" id="PF03551"/>
    </source>
</evidence>
<dbReference type="Proteomes" id="UP000823891">
    <property type="component" value="Unassembled WGS sequence"/>
</dbReference>
<gene>
    <name evidence="2" type="ORF">H9761_11830</name>
</gene>
<dbReference type="SUPFAM" id="SSF46785">
    <property type="entry name" value="Winged helix' DNA-binding domain"/>
    <property type="match status" value="1"/>
</dbReference>
<proteinExistence type="predicted"/>
<feature type="domain" description="Transcription regulator PadR N-terminal" evidence="1">
    <location>
        <begin position="16"/>
        <end position="88"/>
    </location>
</feature>
<reference evidence="2" key="1">
    <citation type="journal article" date="2021" name="PeerJ">
        <title>Extensive microbial diversity within the chicken gut microbiome revealed by metagenomics and culture.</title>
        <authorList>
            <person name="Gilroy R."/>
            <person name="Ravi A."/>
            <person name="Getino M."/>
            <person name="Pursley I."/>
            <person name="Horton D.L."/>
            <person name="Alikhan N.F."/>
            <person name="Baker D."/>
            <person name="Gharbi K."/>
            <person name="Hall N."/>
            <person name="Watson M."/>
            <person name="Adriaenssens E.M."/>
            <person name="Foster-Nyarko E."/>
            <person name="Jarju S."/>
            <person name="Secka A."/>
            <person name="Antonio M."/>
            <person name="Oren A."/>
            <person name="Chaudhuri R.R."/>
            <person name="La Ragione R."/>
            <person name="Hildebrand F."/>
            <person name="Pallen M.J."/>
        </authorList>
    </citation>
    <scope>NUCLEOTIDE SEQUENCE</scope>
    <source>
        <strain evidence="2">USAMLcec2-132</strain>
    </source>
</reference>
<dbReference type="EMBL" id="DWWS01000043">
    <property type="protein sequence ID" value="HJC24380.1"/>
    <property type="molecule type" value="Genomic_DNA"/>
</dbReference>
<name>A0A9D2NGQ2_9FIRM</name>
<organism evidence="2 3">
    <name type="scientific">Candidatus Eisenbergiella merdavium</name>
    <dbReference type="NCBI Taxonomy" id="2838551"/>
    <lineage>
        <taxon>Bacteria</taxon>
        <taxon>Bacillati</taxon>
        <taxon>Bacillota</taxon>
        <taxon>Clostridia</taxon>
        <taxon>Lachnospirales</taxon>
        <taxon>Lachnospiraceae</taxon>
        <taxon>Eisenbergiella</taxon>
    </lineage>
</organism>
<dbReference type="InterPro" id="IPR005149">
    <property type="entry name" value="Tscrpt_reg_PadR_N"/>
</dbReference>
<comment type="caution">
    <text evidence="2">The sequence shown here is derived from an EMBL/GenBank/DDBJ whole genome shotgun (WGS) entry which is preliminary data.</text>
</comment>
<reference evidence="2" key="2">
    <citation type="submission" date="2021-04" db="EMBL/GenBank/DDBJ databases">
        <authorList>
            <person name="Gilroy R."/>
        </authorList>
    </citation>
    <scope>NUCLEOTIDE SEQUENCE</scope>
    <source>
        <strain evidence="2">USAMLcec2-132</strain>
    </source>
</reference>
<dbReference type="PANTHER" id="PTHR43252">
    <property type="entry name" value="TRANSCRIPTIONAL REGULATOR YQJI"/>
    <property type="match status" value="1"/>
</dbReference>
<protein>
    <submittedName>
        <fullName evidence="2">PadR family transcriptional regulator</fullName>
    </submittedName>
</protein>
<dbReference type="AlphaFoldDB" id="A0A9D2NGQ2"/>
<dbReference type="Pfam" id="PF03551">
    <property type="entry name" value="PadR"/>
    <property type="match status" value="1"/>
</dbReference>
<dbReference type="InterPro" id="IPR036390">
    <property type="entry name" value="WH_DNA-bd_sf"/>
</dbReference>
<evidence type="ECO:0000313" key="2">
    <source>
        <dbReference type="EMBL" id="HJC24380.1"/>
    </source>
</evidence>
<accession>A0A9D2NGQ2</accession>
<evidence type="ECO:0000313" key="3">
    <source>
        <dbReference type="Proteomes" id="UP000823891"/>
    </source>
</evidence>
<sequence>MPIDRSLISGSTAMLLLRLLEEKDMYGYEMIEELKRRSNHVFSLKAGTLYPLLHSLEEKNYLRSYEDEVNGKIRKYYSITEEGKKHLKDRKEEWQEFASAVADVMYIREHIPGCIPRCIPG</sequence>
<dbReference type="Gene3D" id="1.10.10.10">
    <property type="entry name" value="Winged helix-like DNA-binding domain superfamily/Winged helix DNA-binding domain"/>
    <property type="match status" value="1"/>
</dbReference>
<dbReference type="PANTHER" id="PTHR43252:SF7">
    <property type="entry name" value="TRANSCRIPTIONAL REGULATOR YQJI"/>
    <property type="match status" value="1"/>
</dbReference>